<dbReference type="EMBL" id="JAZHXI010000014">
    <property type="protein sequence ID" value="KAL2064039.1"/>
    <property type="molecule type" value="Genomic_DNA"/>
</dbReference>
<organism evidence="2 3">
    <name type="scientific">Oculimacula yallundae</name>
    <dbReference type="NCBI Taxonomy" id="86028"/>
    <lineage>
        <taxon>Eukaryota</taxon>
        <taxon>Fungi</taxon>
        <taxon>Dikarya</taxon>
        <taxon>Ascomycota</taxon>
        <taxon>Pezizomycotina</taxon>
        <taxon>Leotiomycetes</taxon>
        <taxon>Helotiales</taxon>
        <taxon>Ploettnerulaceae</taxon>
        <taxon>Oculimacula</taxon>
    </lineage>
</organism>
<accession>A0ABR4C3Y1</accession>
<name>A0ABR4C3Y1_9HELO</name>
<keyword evidence="3" id="KW-1185">Reference proteome</keyword>
<dbReference type="Proteomes" id="UP001595075">
    <property type="component" value="Unassembled WGS sequence"/>
</dbReference>
<protein>
    <submittedName>
        <fullName evidence="2">Uncharacterized protein</fullName>
    </submittedName>
</protein>
<proteinExistence type="predicted"/>
<feature type="region of interest" description="Disordered" evidence="1">
    <location>
        <begin position="519"/>
        <end position="540"/>
    </location>
</feature>
<feature type="compositionally biased region" description="Polar residues" evidence="1">
    <location>
        <begin position="121"/>
        <end position="136"/>
    </location>
</feature>
<feature type="region of interest" description="Disordered" evidence="1">
    <location>
        <begin position="348"/>
        <end position="382"/>
    </location>
</feature>
<comment type="caution">
    <text evidence="2">The sequence shown here is derived from an EMBL/GenBank/DDBJ whole genome shotgun (WGS) entry which is preliminary data.</text>
</comment>
<feature type="region of interest" description="Disordered" evidence="1">
    <location>
        <begin position="160"/>
        <end position="266"/>
    </location>
</feature>
<evidence type="ECO:0000313" key="3">
    <source>
        <dbReference type="Proteomes" id="UP001595075"/>
    </source>
</evidence>
<feature type="region of interest" description="Disordered" evidence="1">
    <location>
        <begin position="121"/>
        <end position="144"/>
    </location>
</feature>
<evidence type="ECO:0000256" key="1">
    <source>
        <dbReference type="SAM" id="MobiDB-lite"/>
    </source>
</evidence>
<sequence>MRLDHVELSKPDQHQNFWSQFLKDHSNVSRIAFQRGYRVKVIATIPGGFLPDFPQVNTHLPPAPSLFSFSPAPTRFCFRTTSRQLHSYNNIITYSLQRNCVFSAHDYTPFSNFWKSDQTEHPQSLATDPFTMSANDGTPRMPDWVTQDQLDEMKRINAEMKRSGPAQRPGRSAPSTRGSGRSPGMTSAHSMSSPNNTYNSAPIRPARAPGTTRSGGLHPHWGGGTNYSVGPSTPAPTFKPSPREKPASPIRGSATGPMSIPVKQKSPPKLRSSILVAGQSQPVLPLGNAPMLGGQSTFGQPSFGQDEPIRHPDRRFNAAESFPPMAQQPGSSYGMDGETTAAIEFVPSTPAPAAPPGDGSASTLPPPTGQRIETNWTDDDPKKPIIPGHLRQVASIAIAEVAALGGWTVPEISSDGYSIGGGTATLARLSGMQDSIYAPGNAGANRGFLQNQPDLSNRALKPALINAQRSAATITYKDGDVEMSDGPSITQPSAPQGPVDWDNMPKLSSSKYATAPSFSTKITAPKPTPVHENKENVKPAPHAQVTKDFSDIAKNIVAKIAKSSASNNVGGFVAAAQNVKTNPFPVNGTHDSQNPNSKVFGAPWGSIDQFAPKSQTGFDALQSAAPTSNPWGSVNHSVSNGQTGAGAARPAVVTSNAWGSVDYSATNGQTGFCGSQPLASAGHTWGSIDHSASNGQNGFGGAQPVAAAGNTWGSANHATSNNIGVQAGYMATSSAAHSQPTANAIGGWGPIGQSATNVQPNQGGPSPIGFGASQTTSNLQAGGSAAFQPVNSGQAYLNPFMANVAVSAASQPAQNQVNTNLWGAAATNNLQPKKVPGKSGVDISSIIGNIANDIRGMVQGNVAAAKPTSYQPASTGQQAVRPHVAPNAFNGQQTGPTQHPRYQVVPETKKPAGLADFRWA</sequence>
<feature type="compositionally biased region" description="Polar residues" evidence="1">
    <location>
        <begin position="173"/>
        <end position="200"/>
    </location>
</feature>
<gene>
    <name evidence="2" type="ORF">VTL71DRAFT_4533</name>
</gene>
<evidence type="ECO:0000313" key="2">
    <source>
        <dbReference type="EMBL" id="KAL2064039.1"/>
    </source>
</evidence>
<reference evidence="2 3" key="1">
    <citation type="journal article" date="2024" name="Commun. Biol.">
        <title>Comparative genomic analysis of thermophilic fungi reveals convergent evolutionary adaptations and gene losses.</title>
        <authorList>
            <person name="Steindorff A.S."/>
            <person name="Aguilar-Pontes M.V."/>
            <person name="Robinson A.J."/>
            <person name="Andreopoulos B."/>
            <person name="LaButti K."/>
            <person name="Kuo A."/>
            <person name="Mondo S."/>
            <person name="Riley R."/>
            <person name="Otillar R."/>
            <person name="Haridas S."/>
            <person name="Lipzen A."/>
            <person name="Grimwood J."/>
            <person name="Schmutz J."/>
            <person name="Clum A."/>
            <person name="Reid I.D."/>
            <person name="Moisan M.C."/>
            <person name="Butler G."/>
            <person name="Nguyen T.T.M."/>
            <person name="Dewar K."/>
            <person name="Conant G."/>
            <person name="Drula E."/>
            <person name="Henrissat B."/>
            <person name="Hansel C."/>
            <person name="Singer S."/>
            <person name="Hutchinson M.I."/>
            <person name="de Vries R.P."/>
            <person name="Natvig D.O."/>
            <person name="Powell A.J."/>
            <person name="Tsang A."/>
            <person name="Grigoriev I.V."/>
        </authorList>
    </citation>
    <scope>NUCLEOTIDE SEQUENCE [LARGE SCALE GENOMIC DNA]</scope>
    <source>
        <strain evidence="2 3">CBS 494.80</strain>
    </source>
</reference>